<accession>A0A8J6XXJ9</accession>
<organism evidence="1 2">
    <name type="scientific">Candidatus Polarisedimenticola svalbardensis</name>
    <dbReference type="NCBI Taxonomy" id="2886004"/>
    <lineage>
        <taxon>Bacteria</taxon>
        <taxon>Pseudomonadati</taxon>
        <taxon>Acidobacteriota</taxon>
        <taxon>Candidatus Polarisedimenticolia</taxon>
        <taxon>Candidatus Polarisedimenticolales</taxon>
        <taxon>Candidatus Polarisedimenticolaceae</taxon>
        <taxon>Candidatus Polarisedimenticola</taxon>
    </lineage>
</organism>
<dbReference type="EMBL" id="JACXWD010000033">
    <property type="protein sequence ID" value="MBD3868496.1"/>
    <property type="molecule type" value="Genomic_DNA"/>
</dbReference>
<sequence length="160" mass="17358">MTSPPLRYTERPLPAYRFIPGRRPHPTRSPRGHSYHTPEIPGSLDPAEWMACEKYLFAVDLFNNHYFWEAHEALEPLWLDAGRDSHAGRFLQGLIKVSAALLKHSMGNMEGAVSHAAGGGALLCGAGGVFLGIDGADLAARVIAFITGESGEPPAIDLQR</sequence>
<comment type="caution">
    <text evidence="1">The sequence shown here is derived from an EMBL/GenBank/DDBJ whole genome shotgun (WGS) entry which is preliminary data.</text>
</comment>
<protein>
    <submittedName>
        <fullName evidence="1">DUF309 domain-containing protein</fullName>
    </submittedName>
</protein>
<dbReference type="InterPro" id="IPR023203">
    <property type="entry name" value="TTHA0068_sf"/>
</dbReference>
<evidence type="ECO:0000313" key="1">
    <source>
        <dbReference type="EMBL" id="MBD3868496.1"/>
    </source>
</evidence>
<dbReference type="InterPro" id="IPR005500">
    <property type="entry name" value="DUF309"/>
</dbReference>
<reference evidence="1 2" key="1">
    <citation type="submission" date="2020-08" db="EMBL/GenBank/DDBJ databases">
        <title>Acidobacteriota in marine sediments use diverse sulfur dissimilation pathways.</title>
        <authorList>
            <person name="Wasmund K."/>
        </authorList>
    </citation>
    <scope>NUCLEOTIDE SEQUENCE [LARGE SCALE GENOMIC DNA]</scope>
    <source>
        <strain evidence="1">MAG AM4</strain>
    </source>
</reference>
<name>A0A8J6XXJ9_9BACT</name>
<dbReference type="Proteomes" id="UP000648239">
    <property type="component" value="Unassembled WGS sequence"/>
</dbReference>
<evidence type="ECO:0000313" key="2">
    <source>
        <dbReference type="Proteomes" id="UP000648239"/>
    </source>
</evidence>
<gene>
    <name evidence="1" type="ORF">IFK94_10270</name>
</gene>
<dbReference type="SUPFAM" id="SSF140663">
    <property type="entry name" value="TTHA0068-like"/>
    <property type="match status" value="1"/>
</dbReference>
<dbReference type="AlphaFoldDB" id="A0A8J6XXJ9"/>
<dbReference type="Pfam" id="PF03745">
    <property type="entry name" value="DUF309"/>
    <property type="match status" value="1"/>
</dbReference>
<dbReference type="Gene3D" id="1.10.3450.10">
    <property type="entry name" value="TTHA0068-like"/>
    <property type="match status" value="1"/>
</dbReference>
<proteinExistence type="predicted"/>